<gene>
    <name evidence="2" type="ORF">ACFQJ4_14025</name>
</gene>
<protein>
    <recommendedName>
        <fullName evidence="1">DUF8072 domain-containing protein</fullName>
    </recommendedName>
</protein>
<evidence type="ECO:0000313" key="2">
    <source>
        <dbReference type="EMBL" id="MFC7236431.1"/>
    </source>
</evidence>
<dbReference type="EMBL" id="JBHTAP010000001">
    <property type="protein sequence ID" value="MFC7236431.1"/>
    <property type="molecule type" value="Genomic_DNA"/>
</dbReference>
<evidence type="ECO:0000259" key="1">
    <source>
        <dbReference type="Pfam" id="PF26269"/>
    </source>
</evidence>
<comment type="caution">
    <text evidence="2">The sequence shown here is derived from an EMBL/GenBank/DDBJ whole genome shotgun (WGS) entry which is preliminary data.</text>
</comment>
<dbReference type="RefSeq" id="WP_276234588.1">
    <property type="nucleotide sequence ID" value="NZ_CP119802.1"/>
</dbReference>
<organism evidence="2 3">
    <name type="scientific">Halosegnis marinus</name>
    <dbReference type="NCBI Taxonomy" id="3034023"/>
    <lineage>
        <taxon>Archaea</taxon>
        <taxon>Methanobacteriati</taxon>
        <taxon>Methanobacteriota</taxon>
        <taxon>Stenosarchaea group</taxon>
        <taxon>Halobacteria</taxon>
        <taxon>Halobacteriales</taxon>
        <taxon>Natronomonadaceae</taxon>
        <taxon>Halosegnis</taxon>
    </lineage>
</organism>
<evidence type="ECO:0000313" key="3">
    <source>
        <dbReference type="Proteomes" id="UP001596398"/>
    </source>
</evidence>
<proteinExistence type="predicted"/>
<dbReference type="GeneID" id="79268150"/>
<accession>A0ABD5ZS33</accession>
<dbReference type="Pfam" id="PF26269">
    <property type="entry name" value="DUF8072"/>
    <property type="match status" value="1"/>
</dbReference>
<feature type="domain" description="DUF8072" evidence="1">
    <location>
        <begin position="2"/>
        <end position="87"/>
    </location>
</feature>
<dbReference type="AlphaFoldDB" id="A0ABD5ZS33"/>
<name>A0ABD5ZS33_9EURY</name>
<dbReference type="Proteomes" id="UP001596398">
    <property type="component" value="Unassembled WGS sequence"/>
</dbReference>
<sequence>MHTIAKRIHNITPRPMDVTFADGGTVRLTVSSAEFFQEAFQAEAESEDGTEYRFVSDGDDDPVVGARERDDGGWQPVGEVTAVARAEE</sequence>
<keyword evidence="3" id="KW-1185">Reference proteome</keyword>
<dbReference type="InterPro" id="IPR058385">
    <property type="entry name" value="DUF8072"/>
</dbReference>
<reference evidence="2 3" key="1">
    <citation type="journal article" date="2019" name="Int. J. Syst. Evol. Microbiol.">
        <title>The Global Catalogue of Microorganisms (GCM) 10K type strain sequencing project: providing services to taxonomists for standard genome sequencing and annotation.</title>
        <authorList>
            <consortium name="The Broad Institute Genomics Platform"/>
            <consortium name="The Broad Institute Genome Sequencing Center for Infectious Disease"/>
            <person name="Wu L."/>
            <person name="Ma J."/>
        </authorList>
    </citation>
    <scope>NUCLEOTIDE SEQUENCE [LARGE SCALE GENOMIC DNA]</scope>
    <source>
        <strain evidence="2 3">DT85</strain>
    </source>
</reference>